<keyword evidence="2" id="KW-1185">Reference proteome</keyword>
<comment type="caution">
    <text evidence="1">The sequence shown here is derived from an EMBL/GenBank/DDBJ whole genome shotgun (WGS) entry which is preliminary data.</text>
</comment>
<feature type="non-terminal residue" evidence="1">
    <location>
        <position position="1"/>
    </location>
</feature>
<dbReference type="Pfam" id="PF19888">
    <property type="entry name" value="DUF6361"/>
    <property type="match status" value="1"/>
</dbReference>
<sequence length="156" mass="17217">ARLRYLDLLFRRKAEQTGATPPNRPALDDLLSAWLQEMDAESARVARWVDRLPDLFDLLTDHGVRTQRPARAFVTAWCQHAVADPEGALASTRLGDTITAREASLKKGAARLTNASPLASWNGELLGSDRLNFRWPVAQQHVTDCTTAMEDAHAGS</sequence>
<proteinExistence type="predicted"/>
<dbReference type="InterPro" id="IPR045941">
    <property type="entry name" value="DUF6361"/>
</dbReference>
<accession>A0ABT5TU58</accession>
<gene>
    <name evidence="1" type="ORF">PU560_03815</name>
</gene>
<protein>
    <submittedName>
        <fullName evidence="1">DUF6361 family protein</fullName>
    </submittedName>
</protein>
<dbReference type="EMBL" id="JARACI010000569">
    <property type="protein sequence ID" value="MDD9205594.1"/>
    <property type="molecule type" value="Genomic_DNA"/>
</dbReference>
<dbReference type="Proteomes" id="UP001165561">
    <property type="component" value="Unassembled WGS sequence"/>
</dbReference>
<name>A0ABT5TU58_9MICO</name>
<reference evidence="1" key="1">
    <citation type="submission" date="2023-02" db="EMBL/GenBank/DDBJ databases">
        <title>Georgenia sp.10Sc9-8, isolated from a soil sample collected from the Taklamakan desert.</title>
        <authorList>
            <person name="Liu S."/>
        </authorList>
    </citation>
    <scope>NUCLEOTIDE SEQUENCE</scope>
    <source>
        <strain evidence="1">10Sc9-8</strain>
    </source>
</reference>
<evidence type="ECO:0000313" key="2">
    <source>
        <dbReference type="Proteomes" id="UP001165561"/>
    </source>
</evidence>
<organism evidence="1 2">
    <name type="scientific">Georgenia halotolerans</name>
    <dbReference type="NCBI Taxonomy" id="3028317"/>
    <lineage>
        <taxon>Bacteria</taxon>
        <taxon>Bacillati</taxon>
        <taxon>Actinomycetota</taxon>
        <taxon>Actinomycetes</taxon>
        <taxon>Micrococcales</taxon>
        <taxon>Bogoriellaceae</taxon>
        <taxon>Georgenia</taxon>
    </lineage>
</organism>
<evidence type="ECO:0000313" key="1">
    <source>
        <dbReference type="EMBL" id="MDD9205594.1"/>
    </source>
</evidence>